<dbReference type="Proteomes" id="UP000317648">
    <property type="component" value="Chromosome"/>
</dbReference>
<dbReference type="EMBL" id="CP036433">
    <property type="protein sequence ID" value="QDU97420.1"/>
    <property type="molecule type" value="Genomic_DNA"/>
</dbReference>
<dbReference type="OrthoDB" id="285988at2"/>
<protein>
    <submittedName>
        <fullName evidence="1">Uncharacterized protein</fullName>
    </submittedName>
</protein>
<dbReference type="AlphaFoldDB" id="A0A518DZZ4"/>
<keyword evidence="2" id="KW-1185">Reference proteome</keyword>
<dbReference type="KEGG" id="lcre:Pla8534_52680"/>
<dbReference type="RefSeq" id="WP_145056194.1">
    <property type="nucleotide sequence ID" value="NZ_CP036433.1"/>
</dbReference>
<sequence length="231" mass="26777">MGLDYHFHLQHFNGDIWTTPTELDDPTDRVMHGELTWFDDKDVTVHRLFVRDDSLFPLHRTLPPDFVITELYRTTNRSPDMSDADVLEHIQNCFDDHYFGWIGFEDLATNLWSETHLLVQKKVPARLAWAFGDGSHKFPRDSLLTLGLPERDVDELANTSNYAYDKQFSPTGYSIVDRPINRVFGDGPNDEALVTWKLTIAEFIGDWRMNALQNARKVATDDRLRIICTFS</sequence>
<reference evidence="1 2" key="1">
    <citation type="submission" date="2019-02" db="EMBL/GenBank/DDBJ databases">
        <title>Deep-cultivation of Planctomycetes and their phenomic and genomic characterization uncovers novel biology.</title>
        <authorList>
            <person name="Wiegand S."/>
            <person name="Jogler M."/>
            <person name="Boedeker C."/>
            <person name="Pinto D."/>
            <person name="Vollmers J."/>
            <person name="Rivas-Marin E."/>
            <person name="Kohn T."/>
            <person name="Peeters S.H."/>
            <person name="Heuer A."/>
            <person name="Rast P."/>
            <person name="Oberbeckmann S."/>
            <person name="Bunk B."/>
            <person name="Jeske O."/>
            <person name="Meyerdierks A."/>
            <person name="Storesund J.E."/>
            <person name="Kallscheuer N."/>
            <person name="Luecker S."/>
            <person name="Lage O.M."/>
            <person name="Pohl T."/>
            <person name="Merkel B.J."/>
            <person name="Hornburger P."/>
            <person name="Mueller R.-W."/>
            <person name="Bruemmer F."/>
            <person name="Labrenz M."/>
            <person name="Spormann A.M."/>
            <person name="Op den Camp H."/>
            <person name="Overmann J."/>
            <person name="Amann R."/>
            <person name="Jetten M.S.M."/>
            <person name="Mascher T."/>
            <person name="Medema M.H."/>
            <person name="Devos D.P."/>
            <person name="Kaster A.-K."/>
            <person name="Ovreas L."/>
            <person name="Rohde M."/>
            <person name="Galperin M.Y."/>
            <person name="Jogler C."/>
        </authorList>
    </citation>
    <scope>NUCLEOTIDE SEQUENCE [LARGE SCALE GENOMIC DNA]</scope>
    <source>
        <strain evidence="1 2">Pla85_3_4</strain>
    </source>
</reference>
<gene>
    <name evidence="1" type="ORF">Pla8534_52680</name>
</gene>
<evidence type="ECO:0000313" key="1">
    <source>
        <dbReference type="EMBL" id="QDU97420.1"/>
    </source>
</evidence>
<proteinExistence type="predicted"/>
<evidence type="ECO:0000313" key="2">
    <source>
        <dbReference type="Proteomes" id="UP000317648"/>
    </source>
</evidence>
<organism evidence="1 2">
    <name type="scientific">Lignipirellula cremea</name>
    <dbReference type="NCBI Taxonomy" id="2528010"/>
    <lineage>
        <taxon>Bacteria</taxon>
        <taxon>Pseudomonadati</taxon>
        <taxon>Planctomycetota</taxon>
        <taxon>Planctomycetia</taxon>
        <taxon>Pirellulales</taxon>
        <taxon>Pirellulaceae</taxon>
        <taxon>Lignipirellula</taxon>
    </lineage>
</organism>
<name>A0A518DZZ4_9BACT</name>
<accession>A0A518DZZ4</accession>